<protein>
    <submittedName>
        <fullName evidence="2 4">Uncharacterized protein</fullName>
    </submittedName>
</protein>
<sequence length="81" mass="9621">MHERTVFDKRTLDRFSDILCTICGDQQTRQVLAASFLYCFLSFLLQLEFLPFFLAKKIEKTWSVCWHKTLVAWFVDESHGN</sequence>
<evidence type="ECO:0000313" key="2">
    <source>
        <dbReference type="EMBL" id="VDO29689.1"/>
    </source>
</evidence>
<proteinExistence type="predicted"/>
<evidence type="ECO:0000256" key="1">
    <source>
        <dbReference type="SAM" id="Phobius"/>
    </source>
</evidence>
<reference evidence="4" key="1">
    <citation type="submission" date="2016-04" db="UniProtKB">
        <authorList>
            <consortium name="WormBaseParasite"/>
        </authorList>
    </citation>
    <scope>IDENTIFICATION</scope>
</reference>
<reference evidence="2 3" key="2">
    <citation type="submission" date="2018-11" db="EMBL/GenBank/DDBJ databases">
        <authorList>
            <consortium name="Pathogen Informatics"/>
        </authorList>
    </citation>
    <scope>NUCLEOTIDE SEQUENCE [LARGE SCALE GENOMIC DNA]</scope>
    <source>
        <strain evidence="2 3">MHpl1</strain>
    </source>
</reference>
<organism evidence="4">
    <name type="scientific">Haemonchus placei</name>
    <name type="common">Barber's pole worm</name>
    <dbReference type="NCBI Taxonomy" id="6290"/>
    <lineage>
        <taxon>Eukaryota</taxon>
        <taxon>Metazoa</taxon>
        <taxon>Ecdysozoa</taxon>
        <taxon>Nematoda</taxon>
        <taxon>Chromadorea</taxon>
        <taxon>Rhabditida</taxon>
        <taxon>Rhabditina</taxon>
        <taxon>Rhabditomorpha</taxon>
        <taxon>Strongyloidea</taxon>
        <taxon>Trichostrongylidae</taxon>
        <taxon>Haemonchus</taxon>
    </lineage>
</organism>
<name>A0A158QLK9_HAEPC</name>
<dbReference type="Proteomes" id="UP000268014">
    <property type="component" value="Unassembled WGS sequence"/>
</dbReference>
<keyword evidence="1" id="KW-0472">Membrane</keyword>
<keyword evidence="3" id="KW-1185">Reference proteome</keyword>
<gene>
    <name evidence="2" type="ORF">HPLM_LOCUS6670</name>
</gene>
<dbReference type="WBParaSite" id="HPLM_0000667801-mRNA-1">
    <property type="protein sequence ID" value="HPLM_0000667801-mRNA-1"/>
    <property type="gene ID" value="HPLM_0000667801"/>
</dbReference>
<accession>A0A158QLK9</accession>
<feature type="transmembrane region" description="Helical" evidence="1">
    <location>
        <begin position="35"/>
        <end position="54"/>
    </location>
</feature>
<evidence type="ECO:0000313" key="3">
    <source>
        <dbReference type="Proteomes" id="UP000268014"/>
    </source>
</evidence>
<evidence type="ECO:0000313" key="4">
    <source>
        <dbReference type="WBParaSite" id="HPLM_0000667801-mRNA-1"/>
    </source>
</evidence>
<keyword evidence="1" id="KW-0812">Transmembrane</keyword>
<dbReference type="EMBL" id="UZAF01016528">
    <property type="protein sequence ID" value="VDO29689.1"/>
    <property type="molecule type" value="Genomic_DNA"/>
</dbReference>
<dbReference type="AlphaFoldDB" id="A0A158QLK9"/>
<keyword evidence="1" id="KW-1133">Transmembrane helix</keyword>